<dbReference type="InterPro" id="IPR003097">
    <property type="entry name" value="CysJ-like_FAD-binding"/>
</dbReference>
<dbReference type="EC" id="1.16.1.8" evidence="11"/>
<evidence type="ECO:0000313" key="16">
    <source>
        <dbReference type="Proteomes" id="UP001152747"/>
    </source>
</evidence>
<keyword evidence="8" id="KW-0521">NADP</keyword>
<dbReference type="GO" id="GO:0005829">
    <property type="term" value="C:cytosol"/>
    <property type="evidence" value="ECO:0007669"/>
    <property type="project" value="TreeGrafter"/>
</dbReference>
<dbReference type="FunFam" id="3.40.50.360:FF:000059">
    <property type="entry name" value="5-methyltetrahydrofolate-homocysteine methyltransferase reductase"/>
    <property type="match status" value="1"/>
</dbReference>
<evidence type="ECO:0000256" key="1">
    <source>
        <dbReference type="ARBA" id="ARBA00001917"/>
    </source>
</evidence>
<accession>A0A9P1MVU8</accession>
<keyword evidence="3" id="KW-0028">Amino-acid biosynthesis</keyword>
<dbReference type="GO" id="GO:0009086">
    <property type="term" value="P:methionine biosynthetic process"/>
    <property type="evidence" value="ECO:0007669"/>
    <property type="project" value="UniProtKB-KW"/>
</dbReference>
<dbReference type="Gene3D" id="1.20.990.10">
    <property type="entry name" value="NADPH-cytochrome p450 Reductase, Chain A, domain 3"/>
    <property type="match status" value="1"/>
</dbReference>
<dbReference type="Gene3D" id="3.40.50.80">
    <property type="entry name" value="Nucleotide-binding domain of ferredoxin-NADP reductase (FNR) module"/>
    <property type="match status" value="1"/>
</dbReference>
<keyword evidence="9" id="KW-0560">Oxidoreductase</keyword>
<evidence type="ECO:0000313" key="15">
    <source>
        <dbReference type="EMBL" id="CAI5440678.1"/>
    </source>
</evidence>
<organism evidence="15 16">
    <name type="scientific">Caenorhabditis angaria</name>
    <dbReference type="NCBI Taxonomy" id="860376"/>
    <lineage>
        <taxon>Eukaryota</taxon>
        <taxon>Metazoa</taxon>
        <taxon>Ecdysozoa</taxon>
        <taxon>Nematoda</taxon>
        <taxon>Chromadorea</taxon>
        <taxon>Rhabditida</taxon>
        <taxon>Rhabditina</taxon>
        <taxon>Rhabditomorpha</taxon>
        <taxon>Rhabditoidea</taxon>
        <taxon>Rhabditidae</taxon>
        <taxon>Peloderinae</taxon>
        <taxon>Caenorhabditis</taxon>
    </lineage>
</organism>
<evidence type="ECO:0000256" key="7">
    <source>
        <dbReference type="ARBA" id="ARBA00022827"/>
    </source>
</evidence>
<dbReference type="PRINTS" id="PR00371">
    <property type="entry name" value="FPNCR"/>
</dbReference>
<dbReference type="Pfam" id="PF00667">
    <property type="entry name" value="FAD_binding_1"/>
    <property type="match status" value="1"/>
</dbReference>
<proteinExistence type="predicted"/>
<dbReference type="PRINTS" id="PR00369">
    <property type="entry name" value="FLAVODOXIN"/>
</dbReference>
<dbReference type="AlphaFoldDB" id="A0A9P1MVU8"/>
<dbReference type="EMBL" id="CANHGI010000002">
    <property type="protein sequence ID" value="CAI5440678.1"/>
    <property type="molecule type" value="Genomic_DNA"/>
</dbReference>
<dbReference type="SUPFAM" id="SSF52218">
    <property type="entry name" value="Flavoproteins"/>
    <property type="match status" value="1"/>
</dbReference>
<dbReference type="OrthoDB" id="1856718at2759"/>
<evidence type="ECO:0000256" key="8">
    <source>
        <dbReference type="ARBA" id="ARBA00022857"/>
    </source>
</evidence>
<gene>
    <name evidence="15" type="ORF">CAMP_LOCUS3315</name>
</gene>
<evidence type="ECO:0000256" key="4">
    <source>
        <dbReference type="ARBA" id="ARBA00022630"/>
    </source>
</evidence>
<dbReference type="InterPro" id="IPR008254">
    <property type="entry name" value="Flavodoxin/NO_synth"/>
</dbReference>
<dbReference type="SUPFAM" id="SSF52343">
    <property type="entry name" value="Ferredoxin reductase-like, C-terminal NADP-linked domain"/>
    <property type="match status" value="1"/>
</dbReference>
<reference evidence="15" key="1">
    <citation type="submission" date="2022-11" db="EMBL/GenBank/DDBJ databases">
        <authorList>
            <person name="Kikuchi T."/>
        </authorList>
    </citation>
    <scope>NUCLEOTIDE SEQUENCE</scope>
    <source>
        <strain evidence="15">PS1010</strain>
    </source>
</reference>
<dbReference type="GO" id="GO:0010181">
    <property type="term" value="F:FMN binding"/>
    <property type="evidence" value="ECO:0007669"/>
    <property type="project" value="InterPro"/>
</dbReference>
<dbReference type="InterPro" id="IPR023173">
    <property type="entry name" value="NADPH_Cyt_P450_Rdtase_alpha"/>
</dbReference>
<dbReference type="PANTHER" id="PTHR19384">
    <property type="entry name" value="NITRIC OXIDE SYNTHASE-RELATED"/>
    <property type="match status" value="1"/>
</dbReference>
<keyword evidence="16" id="KW-1185">Reference proteome</keyword>
<evidence type="ECO:0000256" key="11">
    <source>
        <dbReference type="ARBA" id="ARBA00039088"/>
    </source>
</evidence>
<sequence length="677" mass="76530">MSGDFVIAYGSHTGQAETIAKGIKEKAELIGLKPRLYFLDQNEKEFNLETEKFAAIIVSSTGDGDAPDNASRFVRRINRKTLPNDFLATLNYAILGLGDSNYSSYQAIPQKIDRQLKALGATRCFERGEADDQVGLELAVEPWIEKLFGELARRFEISEENLSKLQNSQQVKLNPIKTELEKLSILEAMPQKSQVLGPKILEAEDYEYPEESIRRGGLKLREDQNLRVPIAPQNFVISSVNHEKIEKEELKDSKWQNLCKMPGVVTPPYAATIVGTTLLTSFSAAKPKREIILDLAENSQFLRYEPGDAMYIIVPNPEQEVNFILKRCAVLDIADQKCELSIDPATQKINPILPGHVNHTQTTLRHIFTTCLDIRRAPGRPLLRILAENTEDLREKRRLLELCSAQGMTDFTNFVRQAGLSLADVLFAFPGVKPPVDRLIELLPRLIPRPYSMSSYNQKRVRFVYSEMQFTAEEGRRYARKGLATDYLNSLRIGDIVQVLGKEPARFRLPPLGSNLSAGKLPLLMIGPGTGVAVFLSFCHFLRKIKLETPENFENVSRILFFGCRDIEIDGIYIEELESFVRDGILSELYICESQKNSERVQDGLKKAENLQKVLEFLEAGKNHKIFVCGDAKGMSKDVWQCFADILAEKDGISDLEAKKKMMELKKSDQYIEDVWA</sequence>
<dbReference type="FunFam" id="1.20.990.10:FF:000007">
    <property type="entry name" value="Methionine synthase reductase"/>
    <property type="match status" value="1"/>
</dbReference>
<dbReference type="Gene3D" id="3.40.50.360">
    <property type="match status" value="1"/>
</dbReference>
<dbReference type="InterPro" id="IPR001094">
    <property type="entry name" value="Flavdoxin-like"/>
</dbReference>
<comment type="cofactor">
    <cofactor evidence="1">
        <name>FMN</name>
        <dbReference type="ChEBI" id="CHEBI:58210"/>
    </cofactor>
</comment>
<dbReference type="PANTHER" id="PTHR19384:SF84">
    <property type="entry name" value="METHIONINE SYNTHASE REDUCTASE"/>
    <property type="match status" value="1"/>
</dbReference>
<dbReference type="PROSITE" id="PS51384">
    <property type="entry name" value="FAD_FR"/>
    <property type="match status" value="1"/>
</dbReference>
<dbReference type="PROSITE" id="PS50902">
    <property type="entry name" value="FLAVODOXIN_LIKE"/>
    <property type="match status" value="1"/>
</dbReference>
<dbReference type="Gene3D" id="2.40.30.10">
    <property type="entry name" value="Translation factors"/>
    <property type="match status" value="1"/>
</dbReference>
<keyword evidence="5" id="KW-0288">FMN</keyword>
<keyword evidence="4" id="KW-0285">Flavoprotein</keyword>
<comment type="caution">
    <text evidence="15">The sequence shown here is derived from an EMBL/GenBank/DDBJ whole genome shotgun (WGS) entry which is preliminary data.</text>
</comment>
<dbReference type="GO" id="GO:0030586">
    <property type="term" value="F:[methionine synthase] reductase (NADPH) activity"/>
    <property type="evidence" value="ECO:0007669"/>
    <property type="project" value="UniProtKB-EC"/>
</dbReference>
<dbReference type="InterPro" id="IPR029039">
    <property type="entry name" value="Flavoprotein-like_sf"/>
</dbReference>
<dbReference type="Proteomes" id="UP001152747">
    <property type="component" value="Unassembled WGS sequence"/>
</dbReference>
<dbReference type="GO" id="GO:0050667">
    <property type="term" value="P:homocysteine metabolic process"/>
    <property type="evidence" value="ECO:0007669"/>
    <property type="project" value="TreeGrafter"/>
</dbReference>
<evidence type="ECO:0000259" key="14">
    <source>
        <dbReference type="PROSITE" id="PS51384"/>
    </source>
</evidence>
<dbReference type="InterPro" id="IPR001433">
    <property type="entry name" value="OxRdtase_FAD/NAD-bd"/>
</dbReference>
<evidence type="ECO:0000259" key="13">
    <source>
        <dbReference type="PROSITE" id="PS50902"/>
    </source>
</evidence>
<evidence type="ECO:0000256" key="10">
    <source>
        <dbReference type="ARBA" id="ARBA00023167"/>
    </source>
</evidence>
<evidence type="ECO:0000256" key="3">
    <source>
        <dbReference type="ARBA" id="ARBA00022605"/>
    </source>
</evidence>
<keyword evidence="7" id="KW-0274">FAD</keyword>
<evidence type="ECO:0000256" key="5">
    <source>
        <dbReference type="ARBA" id="ARBA00022643"/>
    </source>
</evidence>
<dbReference type="InterPro" id="IPR017927">
    <property type="entry name" value="FAD-bd_FR_type"/>
</dbReference>
<dbReference type="Pfam" id="PF00175">
    <property type="entry name" value="NAD_binding_1"/>
    <property type="match status" value="1"/>
</dbReference>
<evidence type="ECO:0000256" key="2">
    <source>
        <dbReference type="ARBA" id="ARBA00001974"/>
    </source>
</evidence>
<keyword evidence="6" id="KW-0949">S-adenosyl-L-methionine</keyword>
<comment type="cofactor">
    <cofactor evidence="2">
        <name>FAD</name>
        <dbReference type="ChEBI" id="CHEBI:57692"/>
    </cofactor>
</comment>
<dbReference type="Pfam" id="PF00258">
    <property type="entry name" value="Flavodoxin_1"/>
    <property type="match status" value="1"/>
</dbReference>
<evidence type="ECO:0000256" key="12">
    <source>
        <dbReference type="ARBA" id="ARBA00040659"/>
    </source>
</evidence>
<keyword evidence="10" id="KW-0486">Methionine biosynthesis</keyword>
<protein>
    <recommendedName>
        <fullName evidence="12">Methionine synthase reductase</fullName>
        <ecNumber evidence="11">1.16.1.8</ecNumber>
    </recommendedName>
</protein>
<dbReference type="InterPro" id="IPR017938">
    <property type="entry name" value="Riboflavin_synthase-like_b-brl"/>
</dbReference>
<name>A0A9P1MVU8_9PELO</name>
<dbReference type="InterPro" id="IPR001709">
    <property type="entry name" value="Flavoprot_Pyr_Nucl_cyt_Rdtase"/>
</dbReference>
<evidence type="ECO:0000256" key="6">
    <source>
        <dbReference type="ARBA" id="ARBA00022691"/>
    </source>
</evidence>
<feature type="domain" description="FAD-binding FR-type" evidence="14">
    <location>
        <begin position="266"/>
        <end position="510"/>
    </location>
</feature>
<feature type="domain" description="Flavodoxin-like" evidence="13">
    <location>
        <begin position="5"/>
        <end position="148"/>
    </location>
</feature>
<dbReference type="SUPFAM" id="SSF63380">
    <property type="entry name" value="Riboflavin synthase domain-like"/>
    <property type="match status" value="1"/>
</dbReference>
<dbReference type="GO" id="GO:0050660">
    <property type="term" value="F:flavin adenine dinucleotide binding"/>
    <property type="evidence" value="ECO:0007669"/>
    <property type="project" value="TreeGrafter"/>
</dbReference>
<evidence type="ECO:0000256" key="9">
    <source>
        <dbReference type="ARBA" id="ARBA00023002"/>
    </source>
</evidence>
<dbReference type="InterPro" id="IPR039261">
    <property type="entry name" value="FNR_nucleotide-bd"/>
</dbReference>